<reference evidence="3" key="1">
    <citation type="submission" date="2023-07" db="EMBL/GenBank/DDBJ databases">
        <title>Whole genome shotgun sequence of Streptomyces nojiriensis NBRC 13794.</title>
        <authorList>
            <person name="Komaki H."/>
            <person name="Tamura T."/>
        </authorList>
    </citation>
    <scope>NUCLEOTIDE SEQUENCE [LARGE SCALE GENOMIC DNA]</scope>
    <source>
        <strain evidence="3">NBRC 13794</strain>
    </source>
</reference>
<protein>
    <submittedName>
        <fullName evidence="2">Uncharacterized protein</fullName>
    </submittedName>
</protein>
<organism evidence="2 3">
    <name type="scientific">Streptomyces nojiriensis</name>
    <dbReference type="NCBI Taxonomy" id="66374"/>
    <lineage>
        <taxon>Bacteria</taxon>
        <taxon>Bacillati</taxon>
        <taxon>Actinomycetota</taxon>
        <taxon>Actinomycetes</taxon>
        <taxon>Kitasatosporales</taxon>
        <taxon>Streptomycetaceae</taxon>
        <taxon>Streptomyces</taxon>
    </lineage>
</organism>
<dbReference type="Proteomes" id="UP000613974">
    <property type="component" value="Unassembled WGS sequence"/>
</dbReference>
<dbReference type="GeneID" id="95594975"/>
<proteinExistence type="predicted"/>
<evidence type="ECO:0000313" key="3">
    <source>
        <dbReference type="Proteomes" id="UP000613974"/>
    </source>
</evidence>
<accession>A0ABQ3SKP4</accession>
<name>A0ABQ3SKP4_9ACTN</name>
<feature type="region of interest" description="Disordered" evidence="1">
    <location>
        <begin position="143"/>
        <end position="196"/>
    </location>
</feature>
<dbReference type="RefSeq" id="WP_189746515.1">
    <property type="nucleotide sequence ID" value="NZ_BMRL01000021.1"/>
</dbReference>
<gene>
    <name evidence="2" type="ORF">Snoj_26290</name>
</gene>
<sequence length="196" mass="21324">MNFEVTYTHGSEGSWLSCHHGILAETRFAHLQGVNFDTDREVWRTEYVRREIAAVQEQLHGNAVLLLGHQLDQDAEQTLAFLGSVARVAESLRTRYPRVGPSVGTELTIFMFGPVPGRDYEERGQALGRPESAGYQERLNAFPRTSPSSCSCSTPSRPSRGGPTGSAASFSPSARAVGTAATSTTTRFGPVHRRGT</sequence>
<comment type="caution">
    <text evidence="2">The sequence shown here is derived from an EMBL/GenBank/DDBJ whole genome shotgun (WGS) entry which is preliminary data.</text>
</comment>
<evidence type="ECO:0000313" key="2">
    <source>
        <dbReference type="EMBL" id="GHI68711.1"/>
    </source>
</evidence>
<dbReference type="EMBL" id="BNEC01000003">
    <property type="protein sequence ID" value="GHI68711.1"/>
    <property type="molecule type" value="Genomic_DNA"/>
</dbReference>
<keyword evidence="3" id="KW-1185">Reference proteome</keyword>
<evidence type="ECO:0000256" key="1">
    <source>
        <dbReference type="SAM" id="MobiDB-lite"/>
    </source>
</evidence>
<feature type="compositionally biased region" description="Low complexity" evidence="1">
    <location>
        <begin position="143"/>
        <end position="161"/>
    </location>
</feature>